<reference evidence="2 3" key="1">
    <citation type="journal article" date="2024" name="Science">
        <title>Giant polyketide synthase enzymes in the biosynthesis of giant marine polyether toxins.</title>
        <authorList>
            <person name="Fallon T.R."/>
            <person name="Shende V.V."/>
            <person name="Wierzbicki I.H."/>
            <person name="Pendleton A.L."/>
            <person name="Watervoot N.F."/>
            <person name="Auber R.P."/>
            <person name="Gonzalez D.J."/>
            <person name="Wisecaver J.H."/>
            <person name="Moore B.S."/>
        </authorList>
    </citation>
    <scope>NUCLEOTIDE SEQUENCE [LARGE SCALE GENOMIC DNA]</scope>
    <source>
        <strain evidence="2 3">12B1</strain>
    </source>
</reference>
<protein>
    <submittedName>
        <fullName evidence="2">Uncharacterized protein</fullName>
    </submittedName>
</protein>
<feature type="compositionally biased region" description="Polar residues" evidence="1">
    <location>
        <begin position="275"/>
        <end position="299"/>
    </location>
</feature>
<dbReference type="EMBL" id="JBGBPQ010000001">
    <property type="protein sequence ID" value="KAL1529521.1"/>
    <property type="molecule type" value="Genomic_DNA"/>
</dbReference>
<gene>
    <name evidence="2" type="ORF">AB1Y20_000467</name>
</gene>
<organism evidence="2 3">
    <name type="scientific">Prymnesium parvum</name>
    <name type="common">Toxic golden alga</name>
    <dbReference type="NCBI Taxonomy" id="97485"/>
    <lineage>
        <taxon>Eukaryota</taxon>
        <taxon>Haptista</taxon>
        <taxon>Haptophyta</taxon>
        <taxon>Prymnesiophyceae</taxon>
        <taxon>Prymnesiales</taxon>
        <taxon>Prymnesiaceae</taxon>
        <taxon>Prymnesium</taxon>
    </lineage>
</organism>
<keyword evidence="3" id="KW-1185">Reference proteome</keyword>
<comment type="caution">
    <text evidence="2">The sequence shown here is derived from an EMBL/GenBank/DDBJ whole genome shotgun (WGS) entry which is preliminary data.</text>
</comment>
<feature type="region of interest" description="Disordered" evidence="1">
    <location>
        <begin position="249"/>
        <end position="300"/>
    </location>
</feature>
<proteinExistence type="predicted"/>
<feature type="compositionally biased region" description="Basic residues" evidence="1">
    <location>
        <begin position="249"/>
        <end position="260"/>
    </location>
</feature>
<sequence>MLPCAPLAPLDSAVEGCLPWCSNNYSALCERCKCRACPACRSQPRPRVLGGNGSKESDVRAQLGVTAFKAHLLLTLRGEAFREGGQHSRKWMHNTAPQLRALQSIKEHVLEPAWRRGWPTLVVADLATSAAHAGLLAEKLRGDLNAVAVRLRPLEATQLASIVRTLEWALLVTRQTWWGMVLMRADLEMKKDILFPPPSGQMCDILVPFQTLDGEGVCDTLFYIPWCRFVGFLEVLQFQSRGIPKASAKSKVKATTRSRRYPSEDGEENAVAPSPTINGANAYTDGSSGSGSRMPTSRSAARCPATASHSACGSSTKQSVLLFVMATATALGGLT</sequence>
<name>A0AB34K5E9_PRYPA</name>
<evidence type="ECO:0000313" key="2">
    <source>
        <dbReference type="EMBL" id="KAL1529521.1"/>
    </source>
</evidence>
<evidence type="ECO:0000256" key="1">
    <source>
        <dbReference type="SAM" id="MobiDB-lite"/>
    </source>
</evidence>
<dbReference type="AlphaFoldDB" id="A0AB34K5E9"/>
<accession>A0AB34K5E9</accession>
<dbReference type="Proteomes" id="UP001515480">
    <property type="component" value="Unassembled WGS sequence"/>
</dbReference>
<evidence type="ECO:0000313" key="3">
    <source>
        <dbReference type="Proteomes" id="UP001515480"/>
    </source>
</evidence>